<evidence type="ECO:0000256" key="1">
    <source>
        <dbReference type="ARBA" id="ARBA00004141"/>
    </source>
</evidence>
<comment type="caution">
    <text evidence="7">The sequence shown here is derived from an EMBL/GenBank/DDBJ whole genome shotgun (WGS) entry which is preliminary data.</text>
</comment>
<feature type="transmembrane region" description="Helical" evidence="5">
    <location>
        <begin position="123"/>
        <end position="147"/>
    </location>
</feature>
<keyword evidence="2 5" id="KW-0812">Transmembrane</keyword>
<evidence type="ECO:0000256" key="2">
    <source>
        <dbReference type="ARBA" id="ARBA00022692"/>
    </source>
</evidence>
<feature type="transmembrane region" description="Helical" evidence="5">
    <location>
        <begin position="372"/>
        <end position="388"/>
    </location>
</feature>
<evidence type="ECO:0000256" key="3">
    <source>
        <dbReference type="ARBA" id="ARBA00022989"/>
    </source>
</evidence>
<feature type="transmembrane region" description="Helical" evidence="5">
    <location>
        <begin position="98"/>
        <end position="116"/>
    </location>
</feature>
<accession>A0ABR8DPV4</accession>
<dbReference type="Pfam" id="PF04932">
    <property type="entry name" value="Wzy_C"/>
    <property type="match status" value="1"/>
</dbReference>
<proteinExistence type="predicted"/>
<keyword evidence="8" id="KW-1185">Reference proteome</keyword>
<dbReference type="InterPro" id="IPR007016">
    <property type="entry name" value="O-antigen_ligase-rel_domated"/>
</dbReference>
<evidence type="ECO:0000259" key="6">
    <source>
        <dbReference type="Pfam" id="PF04932"/>
    </source>
</evidence>
<keyword evidence="3 5" id="KW-1133">Transmembrane helix</keyword>
<evidence type="ECO:0000313" key="8">
    <source>
        <dbReference type="Proteomes" id="UP000623440"/>
    </source>
</evidence>
<keyword evidence="4 5" id="KW-0472">Membrane</keyword>
<reference evidence="7 8" key="1">
    <citation type="journal article" date="2020" name="ISME J.">
        <title>Comparative genomics reveals insights into cyanobacterial evolution and habitat adaptation.</title>
        <authorList>
            <person name="Chen M.Y."/>
            <person name="Teng W.K."/>
            <person name="Zhao L."/>
            <person name="Hu C.X."/>
            <person name="Zhou Y.K."/>
            <person name="Han B.P."/>
            <person name="Song L.R."/>
            <person name="Shu W.S."/>
        </authorList>
    </citation>
    <scope>NUCLEOTIDE SEQUENCE [LARGE SCALE GENOMIC DNA]</scope>
    <source>
        <strain evidence="7 8">FACHB-838</strain>
    </source>
</reference>
<dbReference type="GO" id="GO:0016874">
    <property type="term" value="F:ligase activity"/>
    <property type="evidence" value="ECO:0007669"/>
    <property type="project" value="UniProtKB-KW"/>
</dbReference>
<feature type="domain" description="O-antigen ligase-related" evidence="6">
    <location>
        <begin position="216"/>
        <end position="351"/>
    </location>
</feature>
<keyword evidence="7" id="KW-0436">Ligase</keyword>
<gene>
    <name evidence="7" type="ORF">H6G97_17200</name>
</gene>
<name>A0ABR8DPV4_9NOSO</name>
<feature type="transmembrane region" description="Helical" evidence="5">
    <location>
        <begin position="214"/>
        <end position="241"/>
    </location>
</feature>
<evidence type="ECO:0000256" key="5">
    <source>
        <dbReference type="SAM" id="Phobius"/>
    </source>
</evidence>
<dbReference type="EMBL" id="JACJSI010000031">
    <property type="protein sequence ID" value="MBD2531229.1"/>
    <property type="molecule type" value="Genomic_DNA"/>
</dbReference>
<sequence>MKPQNLPESLVWYYIIGTYPIYLLGAQYVCATLLASFLTFYLLRKCWNQTEKTPLAEKIAISPSAWVWIIAMLVIEVALIVGHLNFNLEISQILKSSLMWYRNWGLLALFPLIGHLNIRSKIIYRAVCILCLQSLIIVSICSLAQLLKIPIFSYVSPLKVFGGVIDSYKIYLFYVIDENQTRLQLFAPWPPALGLVGNIYFCIAQQELNKKWRWLGMVGAVTMIFGSVSRLAMLCLPLVLVSMWILMNLARPWVHLLAGAVSTLLGIFSSTLISTLENFNYQFTKARSGSSEVRATLARMAQEAWWNEAPIWGHGRIEATGPAIVGYKPIGSHHEWFGILYVHGLIGFIALAVAFLWSFIDLLIKAYTNEQAKVGLSILLVMFFFTFGESIEPLAYVCWPGLLILGIAFKKDFIVKQDKSDCIKYEADSVTPQE</sequence>
<comment type="subcellular location">
    <subcellularLocation>
        <location evidence="1">Membrane</location>
        <topology evidence="1">Multi-pass membrane protein</topology>
    </subcellularLocation>
</comment>
<feature type="transmembrane region" description="Helical" evidence="5">
    <location>
        <begin position="336"/>
        <end position="360"/>
    </location>
</feature>
<dbReference type="Proteomes" id="UP000623440">
    <property type="component" value="Unassembled WGS sequence"/>
</dbReference>
<feature type="transmembrane region" description="Helical" evidence="5">
    <location>
        <begin position="253"/>
        <end position="273"/>
    </location>
</feature>
<evidence type="ECO:0000313" key="7">
    <source>
        <dbReference type="EMBL" id="MBD2531229.1"/>
    </source>
</evidence>
<evidence type="ECO:0000256" key="4">
    <source>
        <dbReference type="ARBA" id="ARBA00023136"/>
    </source>
</evidence>
<feature type="transmembrane region" description="Helical" evidence="5">
    <location>
        <begin position="64"/>
        <end position="86"/>
    </location>
</feature>
<organism evidence="7 8">
    <name type="scientific">Nostoc flagelliforme FACHB-838</name>
    <dbReference type="NCBI Taxonomy" id="2692904"/>
    <lineage>
        <taxon>Bacteria</taxon>
        <taxon>Bacillati</taxon>
        <taxon>Cyanobacteriota</taxon>
        <taxon>Cyanophyceae</taxon>
        <taxon>Nostocales</taxon>
        <taxon>Nostocaceae</taxon>
        <taxon>Nostoc</taxon>
    </lineage>
</organism>
<protein>
    <submittedName>
        <fullName evidence="7">O-antigen ligase family protein</fullName>
    </submittedName>
</protein>
<feature type="transmembrane region" description="Helical" evidence="5">
    <location>
        <begin position="12"/>
        <end position="43"/>
    </location>
</feature>